<dbReference type="EMBL" id="CM039177">
    <property type="protein sequence ID" value="KAH9695484.1"/>
    <property type="molecule type" value="Genomic_DNA"/>
</dbReference>
<protein>
    <submittedName>
        <fullName evidence="1">Uncharacterized protein</fullName>
    </submittedName>
</protein>
<proteinExistence type="predicted"/>
<sequence>MPGHRATYLETFGHLHTTQTPKFLGLKKHPRLWSAAGFGSDCNRKLIGARSFRKGMKHYGLNISTIFDYDSPRDFLGHGTHRSSIIAGICVQDANYFGYVGAAMGVAPMARIAMYKTRYYHDTLQAAAVDVLAGIDQAVADGVDVMSLSFGFPETIFDINPIAIGAFAALKEGIFEE</sequence>
<evidence type="ECO:0000313" key="1">
    <source>
        <dbReference type="EMBL" id="KAH9695484.1"/>
    </source>
</evidence>
<accession>A0ACB8IEL8</accession>
<keyword evidence="2" id="KW-1185">Reference proteome</keyword>
<name>A0ACB8IEL8_CITSI</name>
<gene>
    <name evidence="1" type="ORF">KPL71_022788</name>
</gene>
<reference evidence="2" key="1">
    <citation type="journal article" date="2023" name="Hortic. Res.">
        <title>A chromosome-level phased genome enabling allele-level studies in sweet orange: a case study on citrus Huanglongbing tolerance.</title>
        <authorList>
            <person name="Wu B."/>
            <person name="Yu Q."/>
            <person name="Deng Z."/>
            <person name="Duan Y."/>
            <person name="Luo F."/>
            <person name="Gmitter F. Jr."/>
        </authorList>
    </citation>
    <scope>NUCLEOTIDE SEQUENCE [LARGE SCALE GENOMIC DNA]</scope>
    <source>
        <strain evidence="2">cv. Valencia</strain>
    </source>
</reference>
<dbReference type="Proteomes" id="UP000829398">
    <property type="component" value="Chromosome 8"/>
</dbReference>
<evidence type="ECO:0000313" key="2">
    <source>
        <dbReference type="Proteomes" id="UP000829398"/>
    </source>
</evidence>
<comment type="caution">
    <text evidence="1">The sequence shown here is derived from an EMBL/GenBank/DDBJ whole genome shotgun (WGS) entry which is preliminary data.</text>
</comment>
<organism evidence="1 2">
    <name type="scientific">Citrus sinensis</name>
    <name type="common">Sweet orange</name>
    <name type="synonym">Citrus aurantium var. sinensis</name>
    <dbReference type="NCBI Taxonomy" id="2711"/>
    <lineage>
        <taxon>Eukaryota</taxon>
        <taxon>Viridiplantae</taxon>
        <taxon>Streptophyta</taxon>
        <taxon>Embryophyta</taxon>
        <taxon>Tracheophyta</taxon>
        <taxon>Spermatophyta</taxon>
        <taxon>Magnoliopsida</taxon>
        <taxon>eudicotyledons</taxon>
        <taxon>Gunneridae</taxon>
        <taxon>Pentapetalae</taxon>
        <taxon>rosids</taxon>
        <taxon>malvids</taxon>
        <taxon>Sapindales</taxon>
        <taxon>Rutaceae</taxon>
        <taxon>Aurantioideae</taxon>
        <taxon>Citrus</taxon>
    </lineage>
</organism>